<dbReference type="KEGG" id="crq:GCK72_008494"/>
<reference evidence="2 3" key="1">
    <citation type="submission" date="2019-12" db="EMBL/GenBank/DDBJ databases">
        <title>Chromosome-level assembly of the Caenorhabditis remanei genome.</title>
        <authorList>
            <person name="Teterina A.A."/>
            <person name="Willis J.H."/>
            <person name="Phillips P.C."/>
        </authorList>
    </citation>
    <scope>NUCLEOTIDE SEQUENCE [LARGE SCALE GENOMIC DNA]</scope>
    <source>
        <strain evidence="2 3">PX506</strain>
        <tissue evidence="2">Whole organism</tissue>
    </source>
</reference>
<accession>A0A6A5GXR0</accession>
<evidence type="ECO:0000313" key="2">
    <source>
        <dbReference type="EMBL" id="KAF1760248.1"/>
    </source>
</evidence>
<dbReference type="EMBL" id="WUAV01000003">
    <property type="protein sequence ID" value="KAF1760248.1"/>
    <property type="molecule type" value="Genomic_DNA"/>
</dbReference>
<evidence type="ECO:0000313" key="3">
    <source>
        <dbReference type="Proteomes" id="UP000483820"/>
    </source>
</evidence>
<proteinExistence type="predicted"/>
<name>A0A6A5GXR0_CAERE</name>
<gene>
    <name evidence="2" type="ORF">GCK72_008494</name>
</gene>
<dbReference type="RefSeq" id="XP_003098994.2">
    <property type="nucleotide sequence ID" value="XM_003098946.2"/>
</dbReference>
<comment type="caution">
    <text evidence="2">The sequence shown here is derived from an EMBL/GenBank/DDBJ whole genome shotgun (WGS) entry which is preliminary data.</text>
</comment>
<organism evidence="2 3">
    <name type="scientific">Caenorhabditis remanei</name>
    <name type="common">Caenorhabditis vulgaris</name>
    <dbReference type="NCBI Taxonomy" id="31234"/>
    <lineage>
        <taxon>Eukaryota</taxon>
        <taxon>Metazoa</taxon>
        <taxon>Ecdysozoa</taxon>
        <taxon>Nematoda</taxon>
        <taxon>Chromadorea</taxon>
        <taxon>Rhabditida</taxon>
        <taxon>Rhabditina</taxon>
        <taxon>Rhabditomorpha</taxon>
        <taxon>Rhabditoidea</taxon>
        <taxon>Rhabditidae</taxon>
        <taxon>Peloderinae</taxon>
        <taxon>Caenorhabditis</taxon>
    </lineage>
</organism>
<dbReference type="AlphaFoldDB" id="A0A6A5GXR0"/>
<feature type="region of interest" description="Disordered" evidence="1">
    <location>
        <begin position="1"/>
        <end position="20"/>
    </location>
</feature>
<dbReference type="Proteomes" id="UP000483820">
    <property type="component" value="Chromosome III"/>
</dbReference>
<dbReference type="GeneID" id="9816998"/>
<protein>
    <submittedName>
        <fullName evidence="2">Uncharacterized protein</fullName>
    </submittedName>
</protein>
<sequence length="94" mass="10220">MDKAGVITPHPTPTRMQHLTNVGTNTVSDGNVKADHFCAMIPCPKNESKPTRLSGYYNMRVLSEFATCSPEGRLKIMCVTPENQGLDVARAPSS</sequence>
<dbReference type="CTD" id="9816998"/>
<evidence type="ECO:0000256" key="1">
    <source>
        <dbReference type="SAM" id="MobiDB-lite"/>
    </source>
</evidence>